<dbReference type="NCBIfam" id="TIGR00797">
    <property type="entry name" value="matE"/>
    <property type="match status" value="1"/>
</dbReference>
<feature type="transmembrane region" description="Helical" evidence="7">
    <location>
        <begin position="390"/>
        <end position="414"/>
    </location>
</feature>
<sequence length="464" mass="51372">MEGSLLQKQNDQQLYHLSKLTWPIFLELLLFTLMGSADTFMLSGVSDRAVSAIGVANQYIFIAVLVLEVIGNGASIVVAQYIGSKKWREAAKISAAALTLNLAIGLLISAAFVLFGRSLLQAVNLHGDLFDYAQHYLLVVGGGLFMQALINTLASLIRTYGFTKESMYVSFGMNLIHIVGNYLLIFGHFGFPELGVTGAAISTVISRGVAMLVFLWMLYRVMEVKMEKRDYVFIANEHVSKILRIGIPSAFEQITYSACQSVFLYYVTFLGAESLASRQYAMNISMFIYMFSLAIGMGTSIITGRLVGAGQLEEAYKRVWSSLRWGLILTVIVNVIAILFRDQLIRIFTTDPEIIRLGSQVILLSILLETGRVFNLILISSLRAAGDAKFPVYMGLLSMVGMSLPLGYVLAFHFELGLPGIWLAIACDEWTRGIIMFFRWRSKAWEKKGLVSPSKETDAIAAST</sequence>
<dbReference type="GO" id="GO:0015297">
    <property type="term" value="F:antiporter activity"/>
    <property type="evidence" value="ECO:0007669"/>
    <property type="project" value="InterPro"/>
</dbReference>
<evidence type="ECO:0000313" key="8">
    <source>
        <dbReference type="EMBL" id="RNB91758.1"/>
    </source>
</evidence>
<feature type="transmembrane region" description="Helical" evidence="7">
    <location>
        <begin position="135"/>
        <end position="156"/>
    </location>
</feature>
<evidence type="ECO:0000256" key="6">
    <source>
        <dbReference type="ARBA" id="ARBA00023136"/>
    </source>
</evidence>
<evidence type="ECO:0000256" key="1">
    <source>
        <dbReference type="ARBA" id="ARBA00004651"/>
    </source>
</evidence>
<feature type="transmembrane region" description="Helical" evidence="7">
    <location>
        <begin position="95"/>
        <end position="115"/>
    </location>
</feature>
<evidence type="ECO:0000256" key="5">
    <source>
        <dbReference type="ARBA" id="ARBA00022989"/>
    </source>
</evidence>
<evidence type="ECO:0000256" key="7">
    <source>
        <dbReference type="SAM" id="Phobius"/>
    </source>
</evidence>
<protein>
    <submittedName>
        <fullName evidence="8">MATE family efflux transporter</fullName>
    </submittedName>
</protein>
<comment type="subcellular location">
    <subcellularLocation>
        <location evidence="1">Cell membrane</location>
        <topology evidence="1">Multi-pass membrane protein</topology>
    </subcellularLocation>
</comment>
<evidence type="ECO:0000256" key="4">
    <source>
        <dbReference type="ARBA" id="ARBA00022692"/>
    </source>
</evidence>
<dbReference type="GO" id="GO:0042910">
    <property type="term" value="F:xenobiotic transmembrane transporter activity"/>
    <property type="evidence" value="ECO:0007669"/>
    <property type="project" value="InterPro"/>
</dbReference>
<keyword evidence="4 7" id="KW-0812">Transmembrane</keyword>
<feature type="transmembrane region" description="Helical" evidence="7">
    <location>
        <begin position="60"/>
        <end position="83"/>
    </location>
</feature>
<name>A0A3M8DU99_9BACL</name>
<dbReference type="EMBL" id="RHHQ01000004">
    <property type="protein sequence ID" value="RNB91758.1"/>
    <property type="molecule type" value="Genomic_DNA"/>
</dbReference>
<evidence type="ECO:0000256" key="3">
    <source>
        <dbReference type="ARBA" id="ARBA00022475"/>
    </source>
</evidence>
<keyword evidence="3" id="KW-1003">Cell membrane</keyword>
<dbReference type="PANTHER" id="PTHR42925">
    <property type="entry name" value="MULTIDRUG AND TOXIN EFFLUX PROTEIN MATE FAMILY"/>
    <property type="match status" value="1"/>
</dbReference>
<dbReference type="Pfam" id="PF01554">
    <property type="entry name" value="MatE"/>
    <property type="match status" value="2"/>
</dbReference>
<gene>
    <name evidence="8" type="ORF">EDM56_03120</name>
</gene>
<dbReference type="InterPro" id="IPR048279">
    <property type="entry name" value="MdtK-like"/>
</dbReference>
<accession>A0A3M8DU99</accession>
<dbReference type="InterPro" id="IPR047135">
    <property type="entry name" value="YsiQ"/>
</dbReference>
<evidence type="ECO:0000313" key="9">
    <source>
        <dbReference type="Proteomes" id="UP000271031"/>
    </source>
</evidence>
<dbReference type="RefSeq" id="WP_122916421.1">
    <property type="nucleotide sequence ID" value="NZ_RHHQ01000004.1"/>
</dbReference>
<dbReference type="CDD" id="cd13134">
    <property type="entry name" value="MATE_like_8"/>
    <property type="match status" value="1"/>
</dbReference>
<keyword evidence="6 7" id="KW-0472">Membrane</keyword>
<dbReference type="Proteomes" id="UP000271031">
    <property type="component" value="Unassembled WGS sequence"/>
</dbReference>
<reference evidence="8 9" key="1">
    <citation type="submission" date="2018-10" db="EMBL/GenBank/DDBJ databases">
        <title>Phylogenomics of Brevibacillus.</title>
        <authorList>
            <person name="Dunlap C."/>
        </authorList>
    </citation>
    <scope>NUCLEOTIDE SEQUENCE [LARGE SCALE GENOMIC DNA]</scope>
    <source>
        <strain evidence="8 9">JCM 15716</strain>
    </source>
</reference>
<feature type="transmembrane region" description="Helical" evidence="7">
    <location>
        <begin position="319"/>
        <end position="340"/>
    </location>
</feature>
<feature type="transmembrane region" description="Helical" evidence="7">
    <location>
        <begin position="168"/>
        <end position="191"/>
    </location>
</feature>
<feature type="transmembrane region" description="Helical" evidence="7">
    <location>
        <begin position="20"/>
        <end position="40"/>
    </location>
</feature>
<feature type="transmembrane region" description="Helical" evidence="7">
    <location>
        <begin position="197"/>
        <end position="219"/>
    </location>
</feature>
<proteinExistence type="predicted"/>
<keyword evidence="9" id="KW-1185">Reference proteome</keyword>
<comment type="caution">
    <text evidence="8">The sequence shown here is derived from an EMBL/GenBank/DDBJ whole genome shotgun (WGS) entry which is preliminary data.</text>
</comment>
<dbReference type="OrthoDB" id="9806302at2"/>
<evidence type="ECO:0000256" key="2">
    <source>
        <dbReference type="ARBA" id="ARBA00022448"/>
    </source>
</evidence>
<feature type="transmembrane region" description="Helical" evidence="7">
    <location>
        <begin position="284"/>
        <end position="307"/>
    </location>
</feature>
<feature type="transmembrane region" description="Helical" evidence="7">
    <location>
        <begin position="360"/>
        <end position="378"/>
    </location>
</feature>
<dbReference type="PANTHER" id="PTHR42925:SF1">
    <property type="entry name" value="VIRULENCE FACTOR MVIN"/>
    <property type="match status" value="1"/>
</dbReference>
<keyword evidence="5 7" id="KW-1133">Transmembrane helix</keyword>
<dbReference type="GO" id="GO:0005886">
    <property type="term" value="C:plasma membrane"/>
    <property type="evidence" value="ECO:0007669"/>
    <property type="project" value="UniProtKB-SubCell"/>
</dbReference>
<dbReference type="PIRSF" id="PIRSF006603">
    <property type="entry name" value="DinF"/>
    <property type="match status" value="1"/>
</dbReference>
<dbReference type="InterPro" id="IPR002528">
    <property type="entry name" value="MATE_fam"/>
</dbReference>
<organism evidence="8 9">
    <name type="scientific">Brevibacillus fluminis</name>
    <dbReference type="NCBI Taxonomy" id="511487"/>
    <lineage>
        <taxon>Bacteria</taxon>
        <taxon>Bacillati</taxon>
        <taxon>Bacillota</taxon>
        <taxon>Bacilli</taxon>
        <taxon>Bacillales</taxon>
        <taxon>Paenibacillaceae</taxon>
        <taxon>Brevibacillus</taxon>
    </lineage>
</organism>
<keyword evidence="2" id="KW-0813">Transport</keyword>
<dbReference type="AlphaFoldDB" id="A0A3M8DU99"/>